<dbReference type="Proteomes" id="UP001193734">
    <property type="component" value="Unassembled WGS sequence"/>
</dbReference>
<reference evidence="3 4" key="1">
    <citation type="submission" date="2020-05" db="EMBL/GenBank/DDBJ databases">
        <title>Distinct polysaccharide utilization as determinants for interspecies competition between intestinal Prevotella spp.</title>
        <authorList>
            <person name="Galvez E.J.C."/>
            <person name="Iljazovic A."/>
            <person name="Strowig T."/>
        </authorList>
    </citation>
    <scope>NUCLEOTIDE SEQUENCE [LARGE SCALE GENOMIC DNA]</scope>
    <source>
        <strain evidence="3 4">PROD</strain>
    </source>
</reference>
<evidence type="ECO:0000256" key="1">
    <source>
        <dbReference type="SAM" id="MobiDB-lite"/>
    </source>
</evidence>
<comment type="caution">
    <text evidence="3">The sequence shown here is derived from an EMBL/GenBank/DDBJ whole genome shotgun (WGS) entry which is preliminary data.</text>
</comment>
<evidence type="ECO:0000313" key="3">
    <source>
        <dbReference type="EMBL" id="NPE13391.1"/>
    </source>
</evidence>
<organism evidence="3 4">
    <name type="scientific">Xylanibacter rodentium</name>
    <dbReference type="NCBI Taxonomy" id="2736289"/>
    <lineage>
        <taxon>Bacteria</taxon>
        <taxon>Pseudomonadati</taxon>
        <taxon>Bacteroidota</taxon>
        <taxon>Bacteroidia</taxon>
        <taxon>Bacteroidales</taxon>
        <taxon>Prevotellaceae</taxon>
        <taxon>Xylanibacter</taxon>
    </lineage>
</organism>
<protein>
    <submittedName>
        <fullName evidence="3">Uncharacterized protein</fullName>
    </submittedName>
</protein>
<proteinExistence type="predicted"/>
<accession>A0ABX2AS61</accession>
<name>A0ABX2AS61_9BACT</name>
<dbReference type="GeneID" id="82156818"/>
<evidence type="ECO:0000313" key="4">
    <source>
        <dbReference type="Proteomes" id="UP001193734"/>
    </source>
</evidence>
<feature type="chain" id="PRO_5046718318" evidence="2">
    <location>
        <begin position="20"/>
        <end position="423"/>
    </location>
</feature>
<sequence>MKRLSIIAFMFLCTGSAFAQDRVITKDGDVFEAYRIDIGDTYLYYTKEDKDDTVLQKIAKTDVLMVKKKDGTKIDVTEYAPASAPKPTAQAESNEQPGITQVKPDDLSAETKAANDALIKKINAPVEFDVKEKHQEDIGKKEATFGYACLGIAPNSVLCNEDIEVSMEIRRLYKASKKSPAGWDGGRYAYSLVSENPGIRFSIKNRTSKTLYLDLANTFYVTMGQSTCYYIPSSTTTSNTSSGGGSVNLGAITGALGIGGTVGTLANGVNVGGGSSNTTSNTTFSQRIIAIAPLSTVKLSPQYLFCNEEKDISTGLKYRLVKRMDRSYIYGIYANFSSESQAGTMMYGDHYVYNPENSPVKMSFFVAYSKTENSTSTNVLPSYFYLKDMLGYRYYSDNIKNNDILFLTIGITDNKRRDSFPKQ</sequence>
<dbReference type="RefSeq" id="WP_172176551.1">
    <property type="nucleotide sequence ID" value="NZ_CASGIA010000021.1"/>
</dbReference>
<dbReference type="EMBL" id="JABKKE010000004">
    <property type="protein sequence ID" value="NPE13391.1"/>
    <property type="molecule type" value="Genomic_DNA"/>
</dbReference>
<keyword evidence="2" id="KW-0732">Signal</keyword>
<feature type="compositionally biased region" description="Polar residues" evidence="1">
    <location>
        <begin position="90"/>
        <end position="99"/>
    </location>
</feature>
<keyword evidence="4" id="KW-1185">Reference proteome</keyword>
<feature type="region of interest" description="Disordered" evidence="1">
    <location>
        <begin position="78"/>
        <end position="104"/>
    </location>
</feature>
<gene>
    <name evidence="3" type="ORF">HPS55_03470</name>
</gene>
<evidence type="ECO:0000256" key="2">
    <source>
        <dbReference type="SAM" id="SignalP"/>
    </source>
</evidence>
<feature type="signal peptide" evidence="2">
    <location>
        <begin position="1"/>
        <end position="19"/>
    </location>
</feature>